<evidence type="ECO:0000313" key="5">
    <source>
        <dbReference type="Proteomes" id="UP001200247"/>
    </source>
</evidence>
<feature type="compositionally biased region" description="Low complexity" evidence="1">
    <location>
        <begin position="81"/>
        <end position="90"/>
    </location>
</feature>
<reference evidence="3 5" key="4">
    <citation type="submission" date="2021-10" db="EMBL/GenBank/DDBJ databases">
        <title>Whole-genome sequencing analysis of Laribacter hongkongensis: virulence gene profiles, carbohydrate-active enzyme prediction, and antimicrobial resistance characterization.</title>
        <authorList>
            <person name="Yuan P."/>
            <person name="Zhan Y."/>
            <person name="Chen D."/>
        </authorList>
    </citation>
    <scope>NUCLEOTIDE SEQUENCE [LARGE SCALE GENOMIC DNA]</scope>
    <source>
        <strain evidence="3 5">W67</strain>
    </source>
</reference>
<gene>
    <name evidence="3" type="ORF">LH440_11405</name>
    <name evidence="2" type="ORF">LHGZ1_3154</name>
</gene>
<protein>
    <submittedName>
        <fullName evidence="2">Uncharacterized protein</fullName>
    </submittedName>
</protein>
<name>A0A248LN39_9NEIS</name>
<dbReference type="Proteomes" id="UP000197424">
    <property type="component" value="Chromosome"/>
</dbReference>
<reference evidence="2" key="1">
    <citation type="journal article" date="2017" name="J. Antimicrob. Chemother.">
        <title>Emergence and genomic analysis of MDR Laribacter hongkongensis strain HLGZ1 from Guangzhou, China.</title>
        <authorList>
            <person name="Wu H.K."/>
            <person name="Chen J.H."/>
            <person name="Yang L."/>
            <person name="Li A.R."/>
            <person name="Su D.H."/>
            <person name="Lin Y.P."/>
            <person name="Chen D.Q."/>
        </authorList>
    </citation>
    <scope>NUCLEOTIDE SEQUENCE</scope>
    <source>
        <strain evidence="2">HLGZ1</strain>
    </source>
</reference>
<dbReference type="EMBL" id="CP022115">
    <property type="protein sequence ID" value="ASJ25985.1"/>
    <property type="molecule type" value="Genomic_DNA"/>
</dbReference>
<reference evidence="2" key="3">
    <citation type="submission" date="2017-06" db="EMBL/GenBank/DDBJ databases">
        <authorList>
            <person name="Kim H.J."/>
            <person name="Triplett B.A."/>
        </authorList>
    </citation>
    <scope>NUCLEOTIDE SEQUENCE</scope>
    <source>
        <strain evidence="2">HLGZ1</strain>
    </source>
</reference>
<dbReference type="OMA" id="YEIDMRY"/>
<proteinExistence type="predicted"/>
<evidence type="ECO:0000256" key="1">
    <source>
        <dbReference type="SAM" id="MobiDB-lite"/>
    </source>
</evidence>
<feature type="compositionally biased region" description="Low complexity" evidence="1">
    <location>
        <begin position="100"/>
        <end position="117"/>
    </location>
</feature>
<dbReference type="AlphaFoldDB" id="A0A248LN39"/>
<feature type="region of interest" description="Disordered" evidence="1">
    <location>
        <begin position="81"/>
        <end position="124"/>
    </location>
</feature>
<sequence>MNAAKKIRKLIENGTDAEQIAVLTELARALEFGRDFNLARLYDIDQRYFELAVELINDWRFDHHIGARSRLTTLLVSGEPAPAEAAVPPVDSTPATGTVPAEAAPASDTPAAEPAPAARKRKRS</sequence>
<reference evidence="4" key="2">
    <citation type="submission" date="2017-06" db="EMBL/GenBank/DDBJ databases">
        <title>Whole genome sequence of Laribacter hongkongensis LHGZ1.</title>
        <authorList>
            <person name="Chen D."/>
            <person name="Wu H."/>
            <person name="Chen J."/>
        </authorList>
    </citation>
    <scope>NUCLEOTIDE SEQUENCE [LARGE SCALE GENOMIC DNA]</scope>
    <source>
        <strain evidence="4">LHGZ1</strain>
    </source>
</reference>
<dbReference type="RefSeq" id="WP_012698412.1">
    <property type="nucleotide sequence ID" value="NZ_CP022115.1"/>
</dbReference>
<evidence type="ECO:0000313" key="2">
    <source>
        <dbReference type="EMBL" id="ASJ25985.1"/>
    </source>
</evidence>
<dbReference type="GeneID" id="75111134"/>
<organism evidence="2 4">
    <name type="scientific">Laribacter hongkongensis</name>
    <dbReference type="NCBI Taxonomy" id="168471"/>
    <lineage>
        <taxon>Bacteria</taxon>
        <taxon>Pseudomonadati</taxon>
        <taxon>Pseudomonadota</taxon>
        <taxon>Betaproteobacteria</taxon>
        <taxon>Neisseriales</taxon>
        <taxon>Aquaspirillaceae</taxon>
        <taxon>Laribacter</taxon>
    </lineage>
</organism>
<dbReference type="Proteomes" id="UP001200247">
    <property type="component" value="Unassembled WGS sequence"/>
</dbReference>
<evidence type="ECO:0000313" key="4">
    <source>
        <dbReference type="Proteomes" id="UP000197424"/>
    </source>
</evidence>
<evidence type="ECO:0000313" key="3">
    <source>
        <dbReference type="EMBL" id="MCG9026494.1"/>
    </source>
</evidence>
<dbReference type="EMBL" id="JAJAXM010000020">
    <property type="protein sequence ID" value="MCG9026494.1"/>
    <property type="molecule type" value="Genomic_DNA"/>
</dbReference>
<accession>A0A248LN39</accession>